<dbReference type="InterPro" id="IPR010024">
    <property type="entry name" value="CHP16711"/>
</dbReference>
<dbReference type="RefSeq" id="WP_084865320.1">
    <property type="nucleotide sequence ID" value="NZ_NCVH01000033.1"/>
</dbReference>
<dbReference type="SUPFAM" id="SSF159006">
    <property type="entry name" value="YopX-like"/>
    <property type="match status" value="1"/>
</dbReference>
<dbReference type="Gene3D" id="2.30.30.290">
    <property type="entry name" value="YopX-like domains"/>
    <property type="match status" value="1"/>
</dbReference>
<dbReference type="InterPro" id="IPR023385">
    <property type="entry name" value="YopX-like_C"/>
</dbReference>
<proteinExistence type="predicted"/>
<name>A0A1X1K283_STRMT</name>
<reference evidence="2 3" key="1">
    <citation type="journal article" date="2016" name="Eur. J. Clin. Microbiol. Infect. Dis.">
        <title>Whole genome sequencing as a tool for phylogenetic analysis of clinical strains of Mitis group streptococci.</title>
        <authorList>
            <person name="Rasmussen L.H."/>
            <person name="Dargis R."/>
            <person name="Hojholt K."/>
            <person name="Christensen J.J."/>
            <person name="Skovgaard O."/>
            <person name="Justesen U.S."/>
            <person name="Rosenvinge F.S."/>
            <person name="Moser C."/>
            <person name="Lukjancenko O."/>
            <person name="Rasmussen S."/>
            <person name="Nielsen X.C."/>
        </authorList>
    </citation>
    <scope>NUCLEOTIDE SEQUENCE [LARGE SCALE GENOMIC DNA]</scope>
    <source>
        <strain evidence="2 3">RH_17439_08</strain>
    </source>
</reference>
<dbReference type="Pfam" id="PF09643">
    <property type="entry name" value="YopX"/>
    <property type="match status" value="1"/>
</dbReference>
<accession>A0A1X1K283</accession>
<protein>
    <recommendedName>
        <fullName evidence="1">YopX protein domain-containing protein</fullName>
    </recommendedName>
</protein>
<evidence type="ECO:0000259" key="1">
    <source>
        <dbReference type="Pfam" id="PF09643"/>
    </source>
</evidence>
<dbReference type="EMBL" id="NCVH01000033">
    <property type="protein sequence ID" value="ORO93484.1"/>
    <property type="molecule type" value="Genomic_DNA"/>
</dbReference>
<dbReference type="Proteomes" id="UP000193367">
    <property type="component" value="Unassembled WGS sequence"/>
</dbReference>
<feature type="domain" description="YopX protein" evidence="1">
    <location>
        <begin position="5"/>
        <end position="145"/>
    </location>
</feature>
<dbReference type="AlphaFoldDB" id="A0A1X1K283"/>
<comment type="caution">
    <text evidence="2">The sequence shown here is derived from an EMBL/GenBank/DDBJ whole genome shotgun (WGS) entry which is preliminary data.</text>
</comment>
<dbReference type="InterPro" id="IPR019096">
    <property type="entry name" value="YopX_protein"/>
</dbReference>
<evidence type="ECO:0000313" key="2">
    <source>
        <dbReference type="EMBL" id="ORO93484.1"/>
    </source>
</evidence>
<evidence type="ECO:0000313" key="3">
    <source>
        <dbReference type="Proteomes" id="UP000193367"/>
    </source>
</evidence>
<gene>
    <name evidence="2" type="ORF">B7698_08680</name>
</gene>
<organism evidence="2 3">
    <name type="scientific">Streptococcus mitis</name>
    <dbReference type="NCBI Taxonomy" id="28037"/>
    <lineage>
        <taxon>Bacteria</taxon>
        <taxon>Bacillati</taxon>
        <taxon>Bacillota</taxon>
        <taxon>Bacilli</taxon>
        <taxon>Lactobacillales</taxon>
        <taxon>Streptococcaceae</taxon>
        <taxon>Streptococcus</taxon>
        <taxon>Streptococcus mitis group</taxon>
    </lineage>
</organism>
<sequence length="148" mass="16974">MTPRYRAWDKHEQKMFTNDELIIWNGNVYANDSKKLTCNNLKGWSIDDEYLMQSTGLVDKNGKEIFEGDILEIQGIRMVVKFGSYEYIESSKSNGHTLGVVYDGLGFYVECINAADPDRISPFEPKTLKESYVIGNRFETPELLEDKG</sequence>
<dbReference type="NCBIfam" id="TIGR01671">
    <property type="entry name" value="phage_TIGR01671"/>
    <property type="match status" value="1"/>
</dbReference>